<dbReference type="PIRSF" id="PIRSF014972">
    <property type="entry name" value="FlK"/>
    <property type="match status" value="1"/>
</dbReference>
<comment type="caution">
    <text evidence="4">The sequence shown here is derived from an EMBL/GenBank/DDBJ whole genome shotgun (WGS) entry which is preliminary data.</text>
</comment>
<feature type="active site" evidence="1">
    <location>
        <position position="33"/>
    </location>
</feature>
<dbReference type="OrthoDB" id="6902891at2"/>
<dbReference type="SUPFAM" id="SSF54637">
    <property type="entry name" value="Thioesterase/thiol ester dehydrase-isomerase"/>
    <property type="match status" value="1"/>
</dbReference>
<dbReference type="PANTHER" id="PTHR36934:SF1">
    <property type="entry name" value="THIOESTERASE DOMAIN-CONTAINING PROTEIN"/>
    <property type="match status" value="1"/>
</dbReference>
<proteinExistence type="predicted"/>
<keyword evidence="5" id="KW-1185">Reference proteome</keyword>
<feature type="active site" evidence="1">
    <location>
        <position position="67"/>
    </location>
</feature>
<feature type="binding site" evidence="2">
    <location>
        <position position="60"/>
    </location>
    <ligand>
        <name>substrate</name>
    </ligand>
</feature>
<organism evidence="4 5">
    <name type="scientific">Emergencia timonensis</name>
    <dbReference type="NCBI Taxonomy" id="1776384"/>
    <lineage>
        <taxon>Bacteria</taxon>
        <taxon>Bacillati</taxon>
        <taxon>Bacillota</taxon>
        <taxon>Clostridia</taxon>
        <taxon>Peptostreptococcales</taxon>
        <taxon>Anaerovoracaceae</taxon>
        <taxon>Emergencia</taxon>
    </lineage>
</organism>
<dbReference type="RefSeq" id="WP_118334005.1">
    <property type="nucleotide sequence ID" value="NZ_AP025567.1"/>
</dbReference>
<sequence>MLEAGIKGTQEVKVTEENTALTMGSGTLKVFATPSMIALMEKTAWQSVAPHLEEGSGTVGTQLNVSHLSATPLGMTVRCESELTEVDGRKLVFKVAAYDDAGLIGEGTHERFIVKNEKFQAKADSKANA</sequence>
<evidence type="ECO:0000256" key="2">
    <source>
        <dbReference type="PIRSR" id="PIRSR014972-2"/>
    </source>
</evidence>
<dbReference type="InterPro" id="IPR025540">
    <property type="entry name" value="FlK"/>
</dbReference>
<protein>
    <submittedName>
        <fullName evidence="4">Thioesterase</fullName>
    </submittedName>
</protein>
<dbReference type="AlphaFoldDB" id="A0A415E8C9"/>
<dbReference type="InterPro" id="IPR029069">
    <property type="entry name" value="HotDog_dom_sf"/>
</dbReference>
<reference evidence="4 5" key="1">
    <citation type="submission" date="2018-08" db="EMBL/GenBank/DDBJ databases">
        <title>A genome reference for cultivated species of the human gut microbiota.</title>
        <authorList>
            <person name="Zou Y."/>
            <person name="Xue W."/>
            <person name="Luo G."/>
        </authorList>
    </citation>
    <scope>NUCLEOTIDE SEQUENCE [LARGE SCALE GENOMIC DNA]</scope>
    <source>
        <strain evidence="4 5">AM07-24</strain>
    </source>
</reference>
<evidence type="ECO:0000259" key="3">
    <source>
        <dbReference type="Pfam" id="PF22636"/>
    </source>
</evidence>
<dbReference type="Gene3D" id="3.10.129.10">
    <property type="entry name" value="Hotdog Thioesterase"/>
    <property type="match status" value="1"/>
</dbReference>
<dbReference type="EMBL" id="QRMS01000001">
    <property type="protein sequence ID" value="RHJ89954.1"/>
    <property type="molecule type" value="Genomic_DNA"/>
</dbReference>
<evidence type="ECO:0000256" key="1">
    <source>
        <dbReference type="PIRSR" id="PIRSR014972-1"/>
    </source>
</evidence>
<dbReference type="InterPro" id="IPR054485">
    <property type="entry name" value="FlK-like_dom"/>
</dbReference>
<gene>
    <name evidence="4" type="ORF">DW099_05175</name>
</gene>
<dbReference type="Proteomes" id="UP000284841">
    <property type="component" value="Unassembled WGS sequence"/>
</dbReference>
<accession>A0A415E8C9</accession>
<feature type="active site" evidence="1">
    <location>
        <position position="41"/>
    </location>
</feature>
<dbReference type="CDD" id="cd03440">
    <property type="entry name" value="hot_dog"/>
    <property type="match status" value="1"/>
</dbReference>
<dbReference type="PANTHER" id="PTHR36934">
    <property type="entry name" value="BLR0278 PROTEIN"/>
    <property type="match status" value="1"/>
</dbReference>
<evidence type="ECO:0000313" key="5">
    <source>
        <dbReference type="Proteomes" id="UP000284841"/>
    </source>
</evidence>
<evidence type="ECO:0000313" key="4">
    <source>
        <dbReference type="EMBL" id="RHJ89954.1"/>
    </source>
</evidence>
<name>A0A415E8C9_9FIRM</name>
<feature type="domain" description="Fluoroacetyl-CoA-specific thioesterase-like" evidence="3">
    <location>
        <begin position="14"/>
        <end position="117"/>
    </location>
</feature>
<feature type="binding site" evidence="2">
    <location>
        <position position="111"/>
    </location>
    <ligand>
        <name>substrate</name>
    </ligand>
</feature>
<dbReference type="Pfam" id="PF22636">
    <property type="entry name" value="FlK"/>
    <property type="match status" value="1"/>
</dbReference>
<dbReference type="STRING" id="1776384.GCA_900086585_03324"/>
<feature type="binding site" evidence="2">
    <location>
        <position position="60"/>
    </location>
    <ligand>
        <name>CoA</name>
        <dbReference type="ChEBI" id="CHEBI:57287"/>
    </ligand>
</feature>